<sequence length="139" mass="14169">MTLAAQDGRQVPTLGAAQGAHASLALADLGAMAQTGPRGSTPWTEGAPVRSGPRIVEALRLHGAAAAAAETASADAIDGYAARVPMAGILQRYPVLAIRAGAGPLSRRDRGPAPAIFEVDRLPEGDRAMARPCAVQRLA</sequence>
<evidence type="ECO:0000313" key="2">
    <source>
        <dbReference type="Proteomes" id="UP000198703"/>
    </source>
</evidence>
<evidence type="ECO:0000313" key="1">
    <source>
        <dbReference type="EMBL" id="SEA59125.1"/>
    </source>
</evidence>
<reference evidence="1 2" key="1">
    <citation type="submission" date="2016-10" db="EMBL/GenBank/DDBJ databases">
        <authorList>
            <person name="de Groot N.N."/>
        </authorList>
    </citation>
    <scope>NUCLEOTIDE SEQUENCE [LARGE SCALE GENOMIC DNA]</scope>
    <source>
        <strain evidence="1 2">DSM 15345</strain>
    </source>
</reference>
<accession>A0A1H4CFB8</accession>
<dbReference type="EMBL" id="FNQM01000007">
    <property type="protein sequence ID" value="SEA59125.1"/>
    <property type="molecule type" value="Genomic_DNA"/>
</dbReference>
<gene>
    <name evidence="1" type="ORF">SAMN05444370_10750</name>
</gene>
<name>A0A1H4CFB8_9RHOB</name>
<protein>
    <submittedName>
        <fullName evidence="1">Uncharacterized protein</fullName>
    </submittedName>
</protein>
<dbReference type="RefSeq" id="WP_093253989.1">
    <property type="nucleotide sequence ID" value="NZ_FNQM01000007.1"/>
</dbReference>
<organism evidence="1 2">
    <name type="scientific">Rubrimonas cliftonensis</name>
    <dbReference type="NCBI Taxonomy" id="89524"/>
    <lineage>
        <taxon>Bacteria</taxon>
        <taxon>Pseudomonadati</taxon>
        <taxon>Pseudomonadota</taxon>
        <taxon>Alphaproteobacteria</taxon>
        <taxon>Rhodobacterales</taxon>
        <taxon>Paracoccaceae</taxon>
        <taxon>Rubrimonas</taxon>
    </lineage>
</organism>
<dbReference type="Proteomes" id="UP000198703">
    <property type="component" value="Unassembled WGS sequence"/>
</dbReference>
<dbReference type="AlphaFoldDB" id="A0A1H4CFB8"/>
<proteinExistence type="predicted"/>
<keyword evidence="2" id="KW-1185">Reference proteome</keyword>